<dbReference type="Pfam" id="PF03746">
    <property type="entry name" value="LamB_YcsF"/>
    <property type="match status" value="1"/>
</dbReference>
<dbReference type="GO" id="GO:0005975">
    <property type="term" value="P:carbohydrate metabolic process"/>
    <property type="evidence" value="ECO:0007669"/>
    <property type="project" value="InterPro"/>
</dbReference>
<dbReference type="AlphaFoldDB" id="A0A0V8JET1"/>
<dbReference type="PANTHER" id="PTHR30292">
    <property type="entry name" value="UNCHARACTERIZED PROTEIN YBGL-RELATED"/>
    <property type="match status" value="1"/>
</dbReference>
<evidence type="ECO:0008006" key="3">
    <source>
        <dbReference type="Google" id="ProtNLM"/>
    </source>
</evidence>
<gene>
    <name evidence="1" type="ORF">AS030_08515</name>
</gene>
<protein>
    <recommendedName>
        <fullName evidence="3">Lactam utilization protein LamB</fullName>
    </recommendedName>
</protein>
<dbReference type="InterPro" id="IPR005501">
    <property type="entry name" value="LamB/YcsF/PxpA-like"/>
</dbReference>
<dbReference type="CDD" id="cd10787">
    <property type="entry name" value="LamB_YcsF_like"/>
    <property type="match status" value="1"/>
</dbReference>
<organism evidence="1 2">
    <name type="scientific">Fictibacillus enclensis</name>
    <dbReference type="NCBI Taxonomy" id="1017270"/>
    <lineage>
        <taxon>Bacteria</taxon>
        <taxon>Bacillati</taxon>
        <taxon>Bacillota</taxon>
        <taxon>Bacilli</taxon>
        <taxon>Bacillales</taxon>
        <taxon>Fictibacillaceae</taxon>
        <taxon>Fictibacillus</taxon>
    </lineage>
</organism>
<keyword evidence="2" id="KW-1185">Reference proteome</keyword>
<name>A0A0V8JET1_9BACL</name>
<evidence type="ECO:0000313" key="2">
    <source>
        <dbReference type="Proteomes" id="UP000054099"/>
    </source>
</evidence>
<dbReference type="PANTHER" id="PTHR30292:SF0">
    <property type="entry name" value="5-OXOPROLINASE SUBUNIT A"/>
    <property type="match status" value="1"/>
</dbReference>
<evidence type="ECO:0000313" key="1">
    <source>
        <dbReference type="EMBL" id="KSU85525.1"/>
    </source>
</evidence>
<accession>A0A0V8JET1</accession>
<dbReference type="Gene3D" id="3.20.20.370">
    <property type="entry name" value="Glycoside hydrolase/deacetylase"/>
    <property type="match status" value="1"/>
</dbReference>
<dbReference type="InterPro" id="IPR011330">
    <property type="entry name" value="Glyco_hydro/deAcase_b/a-brl"/>
</dbReference>
<dbReference type="SUPFAM" id="SSF88713">
    <property type="entry name" value="Glycoside hydrolase/deacetylase"/>
    <property type="match status" value="1"/>
</dbReference>
<reference evidence="1 2" key="1">
    <citation type="journal article" date="2014" name="Antonie Van Leeuwenhoek">
        <title>Fictibacillus enclensis sp. nov., isolated from marine sediment.</title>
        <authorList>
            <person name="Dastager S.G."/>
            <person name="Mawlankar R."/>
            <person name="Srinivasan K."/>
            <person name="Tang S.K."/>
            <person name="Lee J.C."/>
            <person name="Ramana V.V."/>
            <person name="Shouche Y.S."/>
        </authorList>
    </citation>
    <scope>NUCLEOTIDE SEQUENCE [LARGE SCALE GENOMIC DNA]</scope>
    <source>
        <strain evidence="1 2">NIO-1003</strain>
    </source>
</reference>
<dbReference type="EMBL" id="LNQN01000001">
    <property type="protein sequence ID" value="KSU85525.1"/>
    <property type="molecule type" value="Genomic_DNA"/>
</dbReference>
<proteinExistence type="predicted"/>
<sequence>MKKKMDLNCDVGESFGIYRYGADEAMMPFISSANIACGFHAGDPHVIKKTIDLAASYGVRIGAHVGFPDRAGFGTREIKAKAQEVYDYIIYQLGALDGFLTIAGLSMSHIKLHGSLYMMASEQEDISCATIEAIQAYNPELDIYALPRSELSIRADQAGLRVMNEYYADRPYGKNGEKRFGWCEEEIGSPFEIAETVLKVLDQDSYDLQTVCVHSDTPDAPHIMKLVHNTLFHAGWSIRSCKKLLV</sequence>
<dbReference type="RefSeq" id="WP_061970527.1">
    <property type="nucleotide sequence ID" value="NZ_FMAV01000001.1"/>
</dbReference>
<dbReference type="Proteomes" id="UP000054099">
    <property type="component" value="Unassembled WGS sequence"/>
</dbReference>
<dbReference type="NCBIfam" id="NF003814">
    <property type="entry name" value="PRK05406.1-3"/>
    <property type="match status" value="1"/>
</dbReference>
<dbReference type="OrthoDB" id="9773478at2"/>
<comment type="caution">
    <text evidence="1">The sequence shown here is derived from an EMBL/GenBank/DDBJ whole genome shotgun (WGS) entry which is preliminary data.</text>
</comment>